<dbReference type="FunFam" id="3.40.640.10:FF:000019">
    <property type="entry name" value="Pyridoxal phosphate-dependent aminotransferase"/>
    <property type="match status" value="1"/>
</dbReference>
<protein>
    <submittedName>
        <fullName evidence="7">Glutamate-pyruvate aminotransferase AlaA</fullName>
        <ecNumber evidence="7">2.6.1.2</ecNumber>
    </submittedName>
</protein>
<sequence length="405" mass="45211">MTSTIEKSTKLANVCYDIRGHVLAEAKRLEEEGHSILKLNTGNPAAFGLSAPEEIVQDMILNLPKAQGYCDSKGVFSARKAIMQYCQKKQFPEITLDDIFIGNGVSELVVMSMQALLNNGDEMLVPMPDYPLWTAAVNLCGGRAVHYRKDEQADWYPDIDDIRKKITAKTRGIVIINPNNPTGAVYPEALLKEIIELARQHNLILFADEIYDKILYDDAKHTAVASLADDIFCISYNGLSKSYRAAGFRAGWLVASGPKHIAADYMEGINILASMRLCANVPAQYAIQTALGGYQSINDLVLPGGRLLEQRDAAYEMLNQIPGVSCTKPKGALYVFPKINPNYYSFSDDEQLVLDFLLQEKVLLVHGRGFNWPEPDHFRLVTLPRKEDITTVINKLEVFLSHIKR</sequence>
<dbReference type="EC" id="2.6.1.2" evidence="7"/>
<keyword evidence="5" id="KW-0663">Pyridoxal phosphate</keyword>
<dbReference type="InterPro" id="IPR004839">
    <property type="entry name" value="Aminotransferase_I/II_large"/>
</dbReference>
<dbReference type="PANTHER" id="PTHR43488:SF2">
    <property type="entry name" value="GLUTAMATE-PYRUVATE AMINOTRANSFERASE ALAA"/>
    <property type="match status" value="1"/>
</dbReference>
<comment type="cofactor">
    <cofactor evidence="1">
        <name>pyridoxal 5'-phosphate</name>
        <dbReference type="ChEBI" id="CHEBI:597326"/>
    </cofactor>
</comment>
<dbReference type="SUPFAM" id="SSF53383">
    <property type="entry name" value="PLP-dependent transferases"/>
    <property type="match status" value="1"/>
</dbReference>
<comment type="subunit">
    <text evidence="2">Homodimer.</text>
</comment>
<dbReference type="InterPro" id="IPR015421">
    <property type="entry name" value="PyrdxlP-dep_Trfase_major"/>
</dbReference>
<evidence type="ECO:0000256" key="4">
    <source>
        <dbReference type="ARBA" id="ARBA00022679"/>
    </source>
</evidence>
<proteinExistence type="predicted"/>
<name>A0A2H9T3W7_9ZZZZ</name>
<dbReference type="Pfam" id="PF00155">
    <property type="entry name" value="Aminotran_1_2"/>
    <property type="match status" value="1"/>
</dbReference>
<dbReference type="CDD" id="cd00609">
    <property type="entry name" value="AAT_like"/>
    <property type="match status" value="1"/>
</dbReference>
<dbReference type="InterPro" id="IPR015424">
    <property type="entry name" value="PyrdxlP-dep_Trfase"/>
</dbReference>
<keyword evidence="3 7" id="KW-0032">Aminotransferase</keyword>
<feature type="domain" description="Aminotransferase class I/classII large" evidence="6">
    <location>
        <begin position="36"/>
        <end position="394"/>
    </location>
</feature>
<evidence type="ECO:0000256" key="5">
    <source>
        <dbReference type="ARBA" id="ARBA00022898"/>
    </source>
</evidence>
<dbReference type="PANTHER" id="PTHR43488">
    <property type="entry name" value="GLUTAMATE-PYRUVATE AMINOTRANSFERASE ALAA"/>
    <property type="match status" value="1"/>
</dbReference>
<dbReference type="Gene3D" id="3.40.640.10">
    <property type="entry name" value="Type I PLP-dependent aspartate aminotransferase-like (Major domain)"/>
    <property type="match status" value="1"/>
</dbReference>
<evidence type="ECO:0000256" key="1">
    <source>
        <dbReference type="ARBA" id="ARBA00001933"/>
    </source>
</evidence>
<dbReference type="InterPro" id="IPR015422">
    <property type="entry name" value="PyrdxlP-dep_Trfase_small"/>
</dbReference>
<dbReference type="GO" id="GO:0004021">
    <property type="term" value="F:L-alanine:2-oxoglutarate aminotransferase activity"/>
    <property type="evidence" value="ECO:0007669"/>
    <property type="project" value="UniProtKB-EC"/>
</dbReference>
<dbReference type="EMBL" id="NSIT01000323">
    <property type="protein sequence ID" value="PJE77925.1"/>
    <property type="molecule type" value="Genomic_DNA"/>
</dbReference>
<evidence type="ECO:0000259" key="6">
    <source>
        <dbReference type="Pfam" id="PF00155"/>
    </source>
</evidence>
<comment type="caution">
    <text evidence="7">The sequence shown here is derived from an EMBL/GenBank/DDBJ whole genome shotgun (WGS) entry which is preliminary data.</text>
</comment>
<keyword evidence="4 7" id="KW-0808">Transferase</keyword>
<dbReference type="Gene3D" id="3.90.1150.10">
    <property type="entry name" value="Aspartate Aminotransferase, domain 1"/>
    <property type="match status" value="1"/>
</dbReference>
<keyword evidence="7" id="KW-0670">Pyruvate</keyword>
<evidence type="ECO:0000313" key="7">
    <source>
        <dbReference type="EMBL" id="PJE77925.1"/>
    </source>
</evidence>
<reference evidence="7" key="1">
    <citation type="journal article" date="2017" name="Appl. Environ. Microbiol.">
        <title>Molecular characterization of an Endozoicomonas-like organism causing infection in king scallop Pecten maximus L.</title>
        <authorList>
            <person name="Cano I."/>
            <person name="van Aerle R."/>
            <person name="Ross S."/>
            <person name="Verner-Jeffreys D.W."/>
            <person name="Paley R.K."/>
            <person name="Rimmer G."/>
            <person name="Ryder D."/>
            <person name="Hooper P."/>
            <person name="Stone D."/>
            <person name="Feist S.W."/>
        </authorList>
    </citation>
    <scope>NUCLEOTIDE SEQUENCE</scope>
</reference>
<evidence type="ECO:0000256" key="3">
    <source>
        <dbReference type="ARBA" id="ARBA00022576"/>
    </source>
</evidence>
<evidence type="ECO:0000256" key="2">
    <source>
        <dbReference type="ARBA" id="ARBA00011738"/>
    </source>
</evidence>
<gene>
    <name evidence="7" type="primary">alaA</name>
    <name evidence="7" type="ORF">CI610_03144</name>
</gene>
<accession>A0A2H9T3W7</accession>
<dbReference type="AlphaFoldDB" id="A0A2H9T3W7"/>
<dbReference type="GO" id="GO:0030170">
    <property type="term" value="F:pyridoxal phosphate binding"/>
    <property type="evidence" value="ECO:0007669"/>
    <property type="project" value="InterPro"/>
</dbReference>
<dbReference type="InterPro" id="IPR051926">
    <property type="entry name" value="Ala_Aminotransferase"/>
</dbReference>
<organism evidence="7">
    <name type="scientific">invertebrate metagenome</name>
    <dbReference type="NCBI Taxonomy" id="1711999"/>
    <lineage>
        <taxon>unclassified sequences</taxon>
        <taxon>metagenomes</taxon>
        <taxon>organismal metagenomes</taxon>
    </lineage>
</organism>